<dbReference type="Gene3D" id="3.40.390.10">
    <property type="entry name" value="Collagenase (Catalytic Domain)"/>
    <property type="match status" value="1"/>
</dbReference>
<evidence type="ECO:0008006" key="3">
    <source>
        <dbReference type="Google" id="ProtNLM"/>
    </source>
</evidence>
<dbReference type="InterPro" id="IPR024079">
    <property type="entry name" value="MetalloPept_cat_dom_sf"/>
</dbReference>
<gene>
    <name evidence="1" type="ORF">FKV24_003545</name>
</gene>
<protein>
    <recommendedName>
        <fullName evidence="3">Lysine-specific metallo-endopeptidase domain-containing protein</fullName>
    </recommendedName>
</protein>
<organism evidence="1 2">
    <name type="scientific">Marilutibacter maris</name>
    <dbReference type="NCBI Taxonomy" id="1605891"/>
    <lineage>
        <taxon>Bacteria</taxon>
        <taxon>Pseudomonadati</taxon>
        <taxon>Pseudomonadota</taxon>
        <taxon>Gammaproteobacteria</taxon>
        <taxon>Lysobacterales</taxon>
        <taxon>Lysobacteraceae</taxon>
        <taxon>Marilutibacter</taxon>
    </lineage>
</organism>
<dbReference type="RefSeq" id="WP_141481294.1">
    <property type="nucleotide sequence ID" value="NZ_VICD02000049.1"/>
</dbReference>
<name>A0A508B296_9GAMM</name>
<comment type="caution">
    <text evidence="1">The sequence shown here is derived from an EMBL/GenBank/DDBJ whole genome shotgun (WGS) entry which is preliminary data.</text>
</comment>
<reference evidence="1 2" key="1">
    <citation type="submission" date="2019-10" db="EMBL/GenBank/DDBJ databases">
        <title>Lysobacter alkalisoli sp. nov., isolated from saline-alkaline soil.</title>
        <authorList>
            <person name="Sun J.-Q."/>
        </authorList>
    </citation>
    <scope>NUCLEOTIDE SEQUENCE [LARGE SCALE GENOMIC DNA]</scope>
    <source>
        <strain evidence="1 2">KCTC 42381</strain>
    </source>
</reference>
<accession>A0A508B296</accession>
<dbReference type="AlphaFoldDB" id="A0A508B296"/>
<evidence type="ECO:0000313" key="2">
    <source>
        <dbReference type="Proteomes" id="UP000320431"/>
    </source>
</evidence>
<dbReference type="Proteomes" id="UP000320431">
    <property type="component" value="Unassembled WGS sequence"/>
</dbReference>
<evidence type="ECO:0000313" key="1">
    <source>
        <dbReference type="EMBL" id="KAB8198120.1"/>
    </source>
</evidence>
<sequence>MPRIYRGQAQMEALDTYFVDAVQLARNAVQWLQPRNRNALLDPASIEAGQARVALTTFFGVQFGAGPVPALSQDDTTFLNTLQTVYAAMATALNTWTVYIEYADREDHDAQDYASARPPVVFPGPDGEVDPADPKSFRATWRDVRNNMNRGTRSYIFEHNGMPVVASPARDLAFRIELNIRFREADAQLKQETILHEMSHVLADTNDYDNVYADTIVQARQICAARGADLARDLADCWGFFPFDLPGR</sequence>
<dbReference type="GO" id="GO:0008237">
    <property type="term" value="F:metallopeptidase activity"/>
    <property type="evidence" value="ECO:0007669"/>
    <property type="project" value="InterPro"/>
</dbReference>
<dbReference type="EMBL" id="VICD02000049">
    <property type="protein sequence ID" value="KAB8198120.1"/>
    <property type="molecule type" value="Genomic_DNA"/>
</dbReference>
<proteinExistence type="predicted"/>